<keyword evidence="3" id="KW-0378">Hydrolase</keyword>
<evidence type="ECO:0000256" key="5">
    <source>
        <dbReference type="SAM" id="SignalP"/>
    </source>
</evidence>
<sequence>MKKIGYIAIVFCFLLGNAVHAAPQSPKGNRSTETPQPDILFILLDDLRWDALSYKGHPYVKTPNIDKLREGGASLENAFCSTSICCPSRATFMTGTYANRHGVIDNATSEYNPAVTPPLTKYLQVAGYKTAMIGKWHMGHSAEPRPYFDHWISFEGQGEYNDVEVNVDGKKEQWTGYTTDILTDKAIEFIKKQPQDQPYFCMLSHKAVHEPFKPAPRHKHAFGAGTRDLEPESWSHDLKGKPAWLRRQRIRDTRWNYRTRDVEEDQLPDAIPSEPWVVRNYYTKQLRCVAAVDDGVGRVLKALHERGTLDNTLIIFTSDNGYLHMEHRRWDKRLAVEESMRIPMIAAYPGHIMKNTTITELVSNLDFAPTVLDYAGVDIPGFMQGKSMRPLFEGESADWRDSVFYEYWVDLVHSIPTMTAVRTERYKLIEYPEINDLDELYDLKADPNEMNNLAVNPEYAELHQEMKKRMAEKKAEAGWRPDVFPKNLPRCRGAKDLKLEIIKNTATFSGTEKDLVKIPYNEEADPSSWPWRIDMDVKPESDGVIASQSSPAYGFKIFVQDGRPGIAVLCKTWIALRTVIDTPESVIGKWTNIQASIDYNRVIFKVDGKLIESCPLPQPFKGRTGQPLIIGGAGKNKVSEDVPHNPFQGEIKGLTIQRGSLK</sequence>
<dbReference type="PANTHER" id="PTHR43108">
    <property type="entry name" value="N-ACETYLGLUCOSAMINE-6-SULFATASE FAMILY MEMBER"/>
    <property type="match status" value="1"/>
</dbReference>
<evidence type="ECO:0000259" key="7">
    <source>
        <dbReference type="Pfam" id="PF02210"/>
    </source>
</evidence>
<proteinExistence type="inferred from homology"/>
<gene>
    <name evidence="8" type="ORF">PDESU_01653</name>
</gene>
<keyword evidence="2 5" id="KW-0732">Signal</keyword>
<evidence type="ECO:0000256" key="4">
    <source>
        <dbReference type="ARBA" id="ARBA00023180"/>
    </source>
</evidence>
<organism evidence="8 9">
    <name type="scientific">Pontiella desulfatans</name>
    <dbReference type="NCBI Taxonomy" id="2750659"/>
    <lineage>
        <taxon>Bacteria</taxon>
        <taxon>Pseudomonadati</taxon>
        <taxon>Kiritimatiellota</taxon>
        <taxon>Kiritimatiellia</taxon>
        <taxon>Kiritimatiellales</taxon>
        <taxon>Pontiellaceae</taxon>
        <taxon>Pontiella</taxon>
    </lineage>
</organism>
<feature type="signal peptide" evidence="5">
    <location>
        <begin position="1"/>
        <end position="21"/>
    </location>
</feature>
<dbReference type="InterPro" id="IPR000917">
    <property type="entry name" value="Sulfatase_N"/>
</dbReference>
<comment type="similarity">
    <text evidence="1">Belongs to the sulfatase family.</text>
</comment>
<evidence type="ECO:0000313" key="8">
    <source>
        <dbReference type="EMBL" id="VGO13099.1"/>
    </source>
</evidence>
<dbReference type="PANTHER" id="PTHR43108:SF6">
    <property type="entry name" value="N-SULPHOGLUCOSAMINE SULPHOHYDROLASE"/>
    <property type="match status" value="1"/>
</dbReference>
<evidence type="ECO:0000313" key="9">
    <source>
        <dbReference type="Proteomes" id="UP000366872"/>
    </source>
</evidence>
<dbReference type="InterPro" id="IPR017850">
    <property type="entry name" value="Alkaline_phosphatase_core_sf"/>
</dbReference>
<dbReference type="EMBL" id="CAAHFG010000001">
    <property type="protein sequence ID" value="VGO13099.1"/>
    <property type="molecule type" value="Genomic_DNA"/>
</dbReference>
<dbReference type="RefSeq" id="WP_136078709.1">
    <property type="nucleotide sequence ID" value="NZ_CAAHFG010000001.1"/>
</dbReference>
<protein>
    <submittedName>
        <fullName evidence="8">Arylsulfatase</fullName>
    </submittedName>
</protein>
<dbReference type="InterPro" id="IPR001791">
    <property type="entry name" value="Laminin_G"/>
</dbReference>
<dbReference type="Gene3D" id="2.60.120.200">
    <property type="match status" value="1"/>
</dbReference>
<dbReference type="InterPro" id="IPR013320">
    <property type="entry name" value="ConA-like_dom_sf"/>
</dbReference>
<evidence type="ECO:0000256" key="3">
    <source>
        <dbReference type="ARBA" id="ARBA00022801"/>
    </source>
</evidence>
<dbReference type="SUPFAM" id="SSF53649">
    <property type="entry name" value="Alkaline phosphatase-like"/>
    <property type="match status" value="1"/>
</dbReference>
<dbReference type="CDD" id="cd00110">
    <property type="entry name" value="LamG"/>
    <property type="match status" value="1"/>
</dbReference>
<name>A0A6C2TZW0_PONDE</name>
<evidence type="ECO:0000256" key="2">
    <source>
        <dbReference type="ARBA" id="ARBA00022729"/>
    </source>
</evidence>
<dbReference type="GO" id="GO:0016787">
    <property type="term" value="F:hydrolase activity"/>
    <property type="evidence" value="ECO:0007669"/>
    <property type="project" value="UniProtKB-KW"/>
</dbReference>
<reference evidence="8 9" key="1">
    <citation type="submission" date="2019-04" db="EMBL/GenBank/DDBJ databases">
        <authorList>
            <person name="Van Vliet M D."/>
        </authorList>
    </citation>
    <scope>NUCLEOTIDE SEQUENCE [LARGE SCALE GENOMIC DNA]</scope>
    <source>
        <strain evidence="8 9">F1</strain>
    </source>
</reference>
<feature type="domain" description="Laminin G" evidence="7">
    <location>
        <begin position="582"/>
        <end position="657"/>
    </location>
</feature>
<feature type="chain" id="PRO_5028923371" evidence="5">
    <location>
        <begin position="22"/>
        <end position="662"/>
    </location>
</feature>
<evidence type="ECO:0000256" key="1">
    <source>
        <dbReference type="ARBA" id="ARBA00008779"/>
    </source>
</evidence>
<dbReference type="InterPro" id="IPR024607">
    <property type="entry name" value="Sulfatase_CS"/>
</dbReference>
<dbReference type="Proteomes" id="UP000366872">
    <property type="component" value="Unassembled WGS sequence"/>
</dbReference>
<feature type="domain" description="Sulfatase N-terminal" evidence="6">
    <location>
        <begin position="37"/>
        <end position="377"/>
    </location>
</feature>
<dbReference type="SUPFAM" id="SSF49899">
    <property type="entry name" value="Concanavalin A-like lectins/glucanases"/>
    <property type="match status" value="1"/>
</dbReference>
<evidence type="ECO:0000259" key="6">
    <source>
        <dbReference type="Pfam" id="PF00884"/>
    </source>
</evidence>
<dbReference type="Pfam" id="PF00884">
    <property type="entry name" value="Sulfatase"/>
    <property type="match status" value="1"/>
</dbReference>
<dbReference type="PROSITE" id="PS00523">
    <property type="entry name" value="SULFATASE_1"/>
    <property type="match status" value="1"/>
</dbReference>
<dbReference type="PROSITE" id="PS00149">
    <property type="entry name" value="SULFATASE_2"/>
    <property type="match status" value="1"/>
</dbReference>
<keyword evidence="4" id="KW-0325">Glycoprotein</keyword>
<accession>A0A6C2TZW0</accession>
<dbReference type="Gene3D" id="3.40.720.10">
    <property type="entry name" value="Alkaline Phosphatase, subunit A"/>
    <property type="match status" value="1"/>
</dbReference>
<dbReference type="CDD" id="cd16031">
    <property type="entry name" value="G6S_like"/>
    <property type="match status" value="1"/>
</dbReference>
<dbReference type="AlphaFoldDB" id="A0A6C2TZW0"/>
<dbReference type="Pfam" id="PF02210">
    <property type="entry name" value="Laminin_G_2"/>
    <property type="match status" value="1"/>
</dbReference>
<keyword evidence="9" id="KW-1185">Reference proteome</keyword>